<feature type="non-terminal residue" evidence="2">
    <location>
        <position position="1"/>
    </location>
</feature>
<proteinExistence type="predicted"/>
<dbReference type="InterPro" id="IPR029021">
    <property type="entry name" value="Prot-tyrosine_phosphatase-like"/>
</dbReference>
<evidence type="ECO:0000313" key="3">
    <source>
        <dbReference type="Proteomes" id="UP000789572"/>
    </source>
</evidence>
<dbReference type="Pfam" id="PF06602">
    <property type="entry name" value="Myotub-related"/>
    <property type="match status" value="1"/>
</dbReference>
<keyword evidence="3" id="KW-1185">Reference proteome</keyword>
<gene>
    <name evidence="2" type="ORF">POCULU_LOCUS10847</name>
</gene>
<dbReference type="GO" id="GO:0004438">
    <property type="term" value="F:phosphatidylinositol-3-phosphate phosphatase activity"/>
    <property type="evidence" value="ECO:0007669"/>
    <property type="project" value="TreeGrafter"/>
</dbReference>
<dbReference type="GO" id="GO:0005737">
    <property type="term" value="C:cytoplasm"/>
    <property type="evidence" value="ECO:0007669"/>
    <property type="project" value="TreeGrafter"/>
</dbReference>
<sequence>DSIEQLYAFFYKPHPKHTVNDGWSVYDPLREFERMGVTKNDAWRFSTVNRNYSLCPSYPRILVVPSKISDAVLTHAQKFRSKGRIPTLSYLHWANQ</sequence>
<dbReference type="Proteomes" id="UP000789572">
    <property type="component" value="Unassembled WGS sequence"/>
</dbReference>
<organism evidence="2 3">
    <name type="scientific">Paraglomus occultum</name>
    <dbReference type="NCBI Taxonomy" id="144539"/>
    <lineage>
        <taxon>Eukaryota</taxon>
        <taxon>Fungi</taxon>
        <taxon>Fungi incertae sedis</taxon>
        <taxon>Mucoromycota</taxon>
        <taxon>Glomeromycotina</taxon>
        <taxon>Glomeromycetes</taxon>
        <taxon>Paraglomerales</taxon>
        <taxon>Paraglomeraceae</taxon>
        <taxon>Paraglomus</taxon>
    </lineage>
</organism>
<evidence type="ECO:0000259" key="1">
    <source>
        <dbReference type="PROSITE" id="PS51339"/>
    </source>
</evidence>
<reference evidence="2" key="1">
    <citation type="submission" date="2021-06" db="EMBL/GenBank/DDBJ databases">
        <authorList>
            <person name="Kallberg Y."/>
            <person name="Tangrot J."/>
            <person name="Rosling A."/>
        </authorList>
    </citation>
    <scope>NUCLEOTIDE SEQUENCE</scope>
    <source>
        <strain evidence="2">IA702</strain>
    </source>
</reference>
<dbReference type="OrthoDB" id="2433115at2759"/>
<evidence type="ECO:0000313" key="2">
    <source>
        <dbReference type="EMBL" id="CAG8668776.1"/>
    </source>
</evidence>
<dbReference type="InterPro" id="IPR030564">
    <property type="entry name" value="Myotubularin"/>
</dbReference>
<name>A0A9N9E8Z8_9GLOM</name>
<accession>A0A9N9E8Z8</accession>
<dbReference type="PANTHER" id="PTHR10807:SF128">
    <property type="entry name" value="PHOSPHATIDYLINOSITOL-3,5-BISPHOSPHATE 3-PHOSPHATASE"/>
    <property type="match status" value="1"/>
</dbReference>
<protein>
    <submittedName>
        <fullName evidence="2">9567_t:CDS:1</fullName>
    </submittedName>
</protein>
<dbReference type="InterPro" id="IPR010569">
    <property type="entry name" value="Myotubularin-like_Pase_dom"/>
</dbReference>
<dbReference type="EMBL" id="CAJVPJ010006437">
    <property type="protein sequence ID" value="CAG8668776.1"/>
    <property type="molecule type" value="Genomic_DNA"/>
</dbReference>
<comment type="caution">
    <text evidence="2">The sequence shown here is derived from an EMBL/GenBank/DDBJ whole genome shotgun (WGS) entry which is preliminary data.</text>
</comment>
<feature type="domain" description="Myotubularin phosphatase" evidence="1">
    <location>
        <begin position="22"/>
        <end position="96"/>
    </location>
</feature>
<dbReference type="PROSITE" id="PS51339">
    <property type="entry name" value="PPASE_MYOTUBULARIN"/>
    <property type="match status" value="1"/>
</dbReference>
<dbReference type="PANTHER" id="PTHR10807">
    <property type="entry name" value="MYOTUBULARIN-RELATED"/>
    <property type="match status" value="1"/>
</dbReference>
<feature type="non-terminal residue" evidence="2">
    <location>
        <position position="96"/>
    </location>
</feature>
<dbReference type="GO" id="GO:0046856">
    <property type="term" value="P:phosphatidylinositol dephosphorylation"/>
    <property type="evidence" value="ECO:0007669"/>
    <property type="project" value="TreeGrafter"/>
</dbReference>
<dbReference type="SUPFAM" id="SSF52799">
    <property type="entry name" value="(Phosphotyrosine protein) phosphatases II"/>
    <property type="match status" value="1"/>
</dbReference>
<dbReference type="AlphaFoldDB" id="A0A9N9E8Z8"/>
<dbReference type="GO" id="GO:0016020">
    <property type="term" value="C:membrane"/>
    <property type="evidence" value="ECO:0007669"/>
    <property type="project" value="TreeGrafter"/>
</dbReference>